<gene>
    <name evidence="1" type="ORF">DUNSADRAFT_13263</name>
</gene>
<keyword evidence="2" id="KW-1185">Reference proteome</keyword>
<name>A0ABQ7G9S4_DUNSA</name>
<sequence length="181" mass="20191">MLKEGLERSAASEEAGLNKLDLSSEDLDATSPREVSLAYSKEPCHAAFVKRDPNWNRLESEFIPVAQEVFRLATESSSYDLAELQYIPAHWLYRPLLQRHNQDQVLGVHCSLLLCRIHFVGRGQAPPKLGGRWLLLQAIHVVHAHMQTLKAFRASRGGLHACKAAVTQQQQGSCAAATRQQ</sequence>
<proteinExistence type="predicted"/>
<organism evidence="1 2">
    <name type="scientific">Dunaliella salina</name>
    <name type="common">Green alga</name>
    <name type="synonym">Protococcus salinus</name>
    <dbReference type="NCBI Taxonomy" id="3046"/>
    <lineage>
        <taxon>Eukaryota</taxon>
        <taxon>Viridiplantae</taxon>
        <taxon>Chlorophyta</taxon>
        <taxon>core chlorophytes</taxon>
        <taxon>Chlorophyceae</taxon>
        <taxon>CS clade</taxon>
        <taxon>Chlamydomonadales</taxon>
        <taxon>Dunaliellaceae</taxon>
        <taxon>Dunaliella</taxon>
    </lineage>
</organism>
<dbReference type="EMBL" id="MU069955">
    <property type="protein sequence ID" value="KAF5831356.1"/>
    <property type="molecule type" value="Genomic_DNA"/>
</dbReference>
<comment type="caution">
    <text evidence="1">The sequence shown here is derived from an EMBL/GenBank/DDBJ whole genome shotgun (WGS) entry which is preliminary data.</text>
</comment>
<evidence type="ECO:0000313" key="1">
    <source>
        <dbReference type="EMBL" id="KAF5831356.1"/>
    </source>
</evidence>
<dbReference type="Proteomes" id="UP000815325">
    <property type="component" value="Unassembled WGS sequence"/>
</dbReference>
<accession>A0ABQ7G9S4</accession>
<reference evidence="1" key="1">
    <citation type="submission" date="2017-08" db="EMBL/GenBank/DDBJ databases">
        <authorList>
            <person name="Polle J.E."/>
            <person name="Barry K."/>
            <person name="Cushman J."/>
            <person name="Schmutz J."/>
            <person name="Tran D."/>
            <person name="Hathwaick L.T."/>
            <person name="Yim W.C."/>
            <person name="Jenkins J."/>
            <person name="Mckie-Krisberg Z.M."/>
            <person name="Prochnik S."/>
            <person name="Lindquist E."/>
            <person name="Dockter R.B."/>
            <person name="Adam C."/>
            <person name="Molina H."/>
            <person name="Bunkerborg J."/>
            <person name="Jin E."/>
            <person name="Buchheim M."/>
            <person name="Magnuson J."/>
        </authorList>
    </citation>
    <scope>NUCLEOTIDE SEQUENCE</scope>
    <source>
        <strain evidence="1">CCAP 19/18</strain>
    </source>
</reference>
<evidence type="ECO:0000313" key="2">
    <source>
        <dbReference type="Proteomes" id="UP000815325"/>
    </source>
</evidence>
<protein>
    <submittedName>
        <fullName evidence="1">Uncharacterized protein</fullName>
    </submittedName>
</protein>